<keyword evidence="2" id="KW-1185">Reference proteome</keyword>
<dbReference type="EMBL" id="FOBV01000001">
    <property type="protein sequence ID" value="SEM21036.1"/>
    <property type="molecule type" value="Genomic_DNA"/>
</dbReference>
<reference evidence="2" key="1">
    <citation type="submission" date="2016-10" db="EMBL/GenBank/DDBJ databases">
        <authorList>
            <person name="Varghese N."/>
            <person name="Submissions S."/>
        </authorList>
    </citation>
    <scope>NUCLEOTIDE SEQUENCE [LARGE SCALE GENOMIC DNA]</scope>
    <source>
        <strain evidence="2">DSM 17453</strain>
    </source>
</reference>
<dbReference type="AlphaFoldDB" id="A0A1H7WHH5"/>
<dbReference type="OrthoDB" id="965642at2"/>
<evidence type="ECO:0000313" key="2">
    <source>
        <dbReference type="Proteomes" id="UP000199450"/>
    </source>
</evidence>
<proteinExistence type="predicted"/>
<accession>A0A1H7WHH5</accession>
<evidence type="ECO:0008006" key="3">
    <source>
        <dbReference type="Google" id="ProtNLM"/>
    </source>
</evidence>
<gene>
    <name evidence="1" type="ORF">SAMN05421856_101752</name>
</gene>
<dbReference type="STRING" id="295069.SAMN05421856_101752"/>
<evidence type="ECO:0000313" key="1">
    <source>
        <dbReference type="EMBL" id="SEM21036.1"/>
    </source>
</evidence>
<sequence length="136" mass="15326">MKNVMSLSVLCLTLTLSSCNKEKTIDDDLKEVAANINKTTPQNLADGVRLDSVSAQPGKIFRYNYTLTDDEKESVSPEQIEAFKNTAKEGALKVIKTSPDIKEFRDNDVTMVYTYYDKNGKPTTDFKITPQEYKSK</sequence>
<dbReference type="PROSITE" id="PS51257">
    <property type="entry name" value="PROKAR_LIPOPROTEIN"/>
    <property type="match status" value="1"/>
</dbReference>
<protein>
    <recommendedName>
        <fullName evidence="3">Lipoprotein</fullName>
    </recommendedName>
</protein>
<dbReference type="Gene3D" id="3.30.300.250">
    <property type="match status" value="1"/>
</dbReference>
<organism evidence="1 2">
    <name type="scientific">Chryseobacterium taichungense</name>
    <dbReference type="NCBI Taxonomy" id="295069"/>
    <lineage>
        <taxon>Bacteria</taxon>
        <taxon>Pseudomonadati</taxon>
        <taxon>Bacteroidota</taxon>
        <taxon>Flavobacteriia</taxon>
        <taxon>Flavobacteriales</taxon>
        <taxon>Weeksellaceae</taxon>
        <taxon>Chryseobacterium group</taxon>
        <taxon>Chryseobacterium</taxon>
    </lineage>
</organism>
<name>A0A1H7WHH5_9FLAO</name>
<dbReference type="Proteomes" id="UP000199450">
    <property type="component" value="Unassembled WGS sequence"/>
</dbReference>
<dbReference type="RefSeq" id="WP_089998457.1">
    <property type="nucleotide sequence ID" value="NZ_DAMCDB010000001.1"/>
</dbReference>